<name>A0A412ZFN6_9FIRM</name>
<dbReference type="AlphaFoldDB" id="A0A412ZFN6"/>
<dbReference type="SUPFAM" id="SSF51658">
    <property type="entry name" value="Xylose isomerase-like"/>
    <property type="match status" value="1"/>
</dbReference>
<comment type="caution">
    <text evidence="1">The sequence shown here is derived from an EMBL/GenBank/DDBJ whole genome shotgun (WGS) entry which is preliminary data.</text>
</comment>
<accession>A0A412ZFN6</accession>
<gene>
    <name evidence="1" type="ORF">DWW02_04530</name>
</gene>
<dbReference type="Proteomes" id="UP000284543">
    <property type="component" value="Unassembled WGS sequence"/>
</dbReference>
<dbReference type="Gene3D" id="3.20.20.150">
    <property type="entry name" value="Divalent-metal-dependent TIM barrel enzymes"/>
    <property type="match status" value="1"/>
</dbReference>
<dbReference type="EMBL" id="QRZM01000001">
    <property type="protein sequence ID" value="RGV78994.1"/>
    <property type="molecule type" value="Genomic_DNA"/>
</dbReference>
<evidence type="ECO:0000313" key="1">
    <source>
        <dbReference type="EMBL" id="RGV78994.1"/>
    </source>
</evidence>
<dbReference type="InterPro" id="IPR036237">
    <property type="entry name" value="Xyl_isomerase-like_sf"/>
</dbReference>
<protein>
    <submittedName>
        <fullName evidence="1">Uncharacterized protein</fullName>
    </submittedName>
</protein>
<dbReference type="RefSeq" id="WP_118017622.1">
    <property type="nucleotide sequence ID" value="NZ_CAUHGS010000001.1"/>
</dbReference>
<evidence type="ECO:0000313" key="2">
    <source>
        <dbReference type="Proteomes" id="UP000284543"/>
    </source>
</evidence>
<reference evidence="1 2" key="1">
    <citation type="submission" date="2018-08" db="EMBL/GenBank/DDBJ databases">
        <title>A genome reference for cultivated species of the human gut microbiota.</title>
        <authorList>
            <person name="Zou Y."/>
            <person name="Xue W."/>
            <person name="Luo G."/>
        </authorList>
    </citation>
    <scope>NUCLEOTIDE SEQUENCE [LARGE SCALE GENOMIC DNA]</scope>
    <source>
        <strain evidence="1 2">AF14-18</strain>
    </source>
</reference>
<sequence>MIRGIRYQDGMDSCQLGDMGFGLVEYVFGRETETEGARPGAPWADGQMTGLSISSDAVECGQLSEAMDLASKLNASYLVIEVVEAVGADGTNDGAGLYGILGKCLEQIKSTGLKIYIDNAYSEVSFLAETIDRLNREAGTECFGACLNTGSGNLLGKNLCGMIEHLGHRIGLLHAGDNDGRTRQCQMPYTFTRGRGELSTDWYGIIGALAMCGFKGPVVYDIAGLFEVTPACLRPGWYRLLSAVALEWEGILELEEYLKKTSRAERPEADSEEEGKAGGLVLFGAGRMFHNYMEVWGDAYPPSFIVDNNEMLWGGMRENVGIRPPSVLLEDKEHPPFVLICNMYHASIEKQLDAMGIRWRRYDDKYFFRYQNLVEKKGAGVC</sequence>
<organism evidence="1 2">
    <name type="scientific">Enterocloster bolteae</name>
    <dbReference type="NCBI Taxonomy" id="208479"/>
    <lineage>
        <taxon>Bacteria</taxon>
        <taxon>Bacillati</taxon>
        <taxon>Bacillota</taxon>
        <taxon>Clostridia</taxon>
        <taxon>Lachnospirales</taxon>
        <taxon>Lachnospiraceae</taxon>
        <taxon>Enterocloster</taxon>
    </lineage>
</organism>
<proteinExistence type="predicted"/>